<evidence type="ECO:0000256" key="3">
    <source>
        <dbReference type="ARBA" id="ARBA00004253"/>
    </source>
</evidence>
<comment type="catalytic activity">
    <reaction evidence="10">
        <text>a 2-hydroxy-3-methyl fatty acyl-CoA = a 2-methyl-branched fatty aldehyde + formyl-CoA</text>
        <dbReference type="Rhea" id="RHEA:25375"/>
        <dbReference type="ChEBI" id="CHEBI:49188"/>
        <dbReference type="ChEBI" id="CHEBI:57376"/>
        <dbReference type="ChEBI" id="CHEBI:58783"/>
        <dbReference type="EC" id="4.1.2.63"/>
    </reaction>
    <physiologicalReaction direction="left-to-right" evidence="10">
        <dbReference type="Rhea" id="RHEA:25376"/>
    </physiologicalReaction>
</comment>
<name>A0A9P0W0W1_9ASCO</name>
<evidence type="ECO:0000256" key="7">
    <source>
        <dbReference type="ARBA" id="ARBA00023052"/>
    </source>
</evidence>
<keyword evidence="8" id="KW-0576">Peroxisome</keyword>
<evidence type="ECO:0000259" key="17">
    <source>
        <dbReference type="Pfam" id="PF02775"/>
    </source>
</evidence>
<feature type="domain" description="Thiamine pyrophosphate enzyme TPP-binding" evidence="17">
    <location>
        <begin position="392"/>
        <end position="544"/>
    </location>
</feature>
<dbReference type="GO" id="GO:0001561">
    <property type="term" value="P:fatty acid alpha-oxidation"/>
    <property type="evidence" value="ECO:0007669"/>
    <property type="project" value="TreeGrafter"/>
</dbReference>
<evidence type="ECO:0000256" key="6">
    <source>
        <dbReference type="ARBA" id="ARBA00022842"/>
    </source>
</evidence>
<evidence type="ECO:0000259" key="18">
    <source>
        <dbReference type="Pfam" id="PF02776"/>
    </source>
</evidence>
<dbReference type="PROSITE" id="PS00187">
    <property type="entry name" value="TPP_ENZYMES"/>
    <property type="match status" value="1"/>
</dbReference>
<comment type="similarity">
    <text evidence="4 15">Belongs to the TPP enzyme family.</text>
</comment>
<protein>
    <recommendedName>
        <fullName evidence="14">2-hydroxyacyl-CoA lyase</fullName>
        <ecNumber evidence="12">4.1.2.63</ecNumber>
    </recommendedName>
</protein>
<dbReference type="SUPFAM" id="SSF52518">
    <property type="entry name" value="Thiamin diphosphate-binding fold (THDP-binding)"/>
    <property type="match status" value="2"/>
</dbReference>
<dbReference type="GO" id="GO:0106359">
    <property type="term" value="F:2-hydroxyacyl-CoA lyase activity"/>
    <property type="evidence" value="ECO:0007669"/>
    <property type="project" value="UniProtKB-EC"/>
</dbReference>
<comment type="cofactor">
    <cofactor evidence="2">
        <name>thiamine diphosphate</name>
        <dbReference type="ChEBI" id="CHEBI:58937"/>
    </cofactor>
</comment>
<dbReference type="Pfam" id="PF00205">
    <property type="entry name" value="TPP_enzyme_M"/>
    <property type="match status" value="1"/>
</dbReference>
<dbReference type="InterPro" id="IPR029061">
    <property type="entry name" value="THDP-binding"/>
</dbReference>
<dbReference type="OrthoDB" id="10006023at2759"/>
<dbReference type="GO" id="GO:0000287">
    <property type="term" value="F:magnesium ion binding"/>
    <property type="evidence" value="ECO:0007669"/>
    <property type="project" value="InterPro"/>
</dbReference>
<keyword evidence="6" id="KW-0460">Magnesium</keyword>
<keyword evidence="5" id="KW-0479">Metal-binding</keyword>
<evidence type="ECO:0000259" key="16">
    <source>
        <dbReference type="Pfam" id="PF00205"/>
    </source>
</evidence>
<dbReference type="PANTHER" id="PTHR43710:SF2">
    <property type="entry name" value="2-HYDROXYACYL-COA LYASE 1"/>
    <property type="match status" value="1"/>
</dbReference>
<gene>
    <name evidence="19" type="ORF">CLIB1423_20S01728</name>
</gene>
<dbReference type="InterPro" id="IPR000399">
    <property type="entry name" value="TPP-bd_CS"/>
</dbReference>
<keyword evidence="20" id="KW-1185">Reference proteome</keyword>
<comment type="subcellular location">
    <subcellularLocation>
        <location evidence="3">Peroxisome matrix</location>
    </subcellularLocation>
</comment>
<dbReference type="PANTHER" id="PTHR43710">
    <property type="entry name" value="2-HYDROXYACYL-COA LYASE"/>
    <property type="match status" value="1"/>
</dbReference>
<dbReference type="InterPro" id="IPR012000">
    <property type="entry name" value="Thiamin_PyroP_enz_cen_dom"/>
</dbReference>
<reference evidence="19" key="1">
    <citation type="submission" date="2022-03" db="EMBL/GenBank/DDBJ databases">
        <authorList>
            <person name="Legras J.-L."/>
            <person name="Devillers H."/>
            <person name="Grondin C."/>
        </authorList>
    </citation>
    <scope>NUCLEOTIDE SEQUENCE</scope>
    <source>
        <strain evidence="19">CLIB 1423</strain>
    </source>
</reference>
<evidence type="ECO:0000256" key="14">
    <source>
        <dbReference type="ARBA" id="ARBA00070390"/>
    </source>
</evidence>
<proteinExistence type="inferred from homology"/>
<feature type="domain" description="Thiamine pyrophosphate enzyme N-terminal TPP-binding" evidence="18">
    <location>
        <begin position="4"/>
        <end position="117"/>
    </location>
</feature>
<keyword evidence="7 15" id="KW-0786">Thiamine pyrophosphate</keyword>
<dbReference type="EMBL" id="CAKXYY010000020">
    <property type="protein sequence ID" value="CAH2354997.1"/>
    <property type="molecule type" value="Genomic_DNA"/>
</dbReference>
<evidence type="ECO:0000256" key="2">
    <source>
        <dbReference type="ARBA" id="ARBA00001964"/>
    </source>
</evidence>
<comment type="catalytic activity">
    <reaction evidence="11">
        <text>an (R)-2-hydroxy-long-chain-fatty acyl-CoA = a long-chain fatty aldehyde + formyl-CoA</text>
        <dbReference type="Rhea" id="RHEA:67444"/>
        <dbReference type="ChEBI" id="CHEBI:17176"/>
        <dbReference type="ChEBI" id="CHEBI:57376"/>
        <dbReference type="ChEBI" id="CHEBI:170012"/>
        <dbReference type="EC" id="4.1.2.63"/>
    </reaction>
    <physiologicalReaction direction="left-to-right" evidence="11">
        <dbReference type="Rhea" id="RHEA:67445"/>
    </physiologicalReaction>
</comment>
<evidence type="ECO:0000256" key="9">
    <source>
        <dbReference type="ARBA" id="ARBA00023239"/>
    </source>
</evidence>
<keyword evidence="9 19" id="KW-0456">Lyase</keyword>
<evidence type="ECO:0000313" key="20">
    <source>
        <dbReference type="Proteomes" id="UP000837801"/>
    </source>
</evidence>
<dbReference type="Gene3D" id="3.40.50.970">
    <property type="match status" value="2"/>
</dbReference>
<dbReference type="GO" id="GO:0005782">
    <property type="term" value="C:peroxisomal matrix"/>
    <property type="evidence" value="ECO:0007669"/>
    <property type="project" value="UniProtKB-SubCell"/>
</dbReference>
<evidence type="ECO:0000313" key="19">
    <source>
        <dbReference type="EMBL" id="CAH2354997.1"/>
    </source>
</evidence>
<evidence type="ECO:0000256" key="4">
    <source>
        <dbReference type="ARBA" id="ARBA00007812"/>
    </source>
</evidence>
<evidence type="ECO:0000256" key="13">
    <source>
        <dbReference type="ARBA" id="ARBA00059692"/>
    </source>
</evidence>
<evidence type="ECO:0000256" key="15">
    <source>
        <dbReference type="RuleBase" id="RU362132"/>
    </source>
</evidence>
<accession>A0A9P0W0W1</accession>
<dbReference type="InterPro" id="IPR011766">
    <property type="entry name" value="TPP_enzyme_TPP-bd"/>
</dbReference>
<dbReference type="InterPro" id="IPR029035">
    <property type="entry name" value="DHS-like_NAD/FAD-binding_dom"/>
</dbReference>
<dbReference type="SUPFAM" id="SSF52467">
    <property type="entry name" value="DHS-like NAD/FAD-binding domain"/>
    <property type="match status" value="1"/>
</dbReference>
<evidence type="ECO:0000256" key="10">
    <source>
        <dbReference type="ARBA" id="ARBA00044451"/>
    </source>
</evidence>
<dbReference type="Pfam" id="PF02776">
    <property type="entry name" value="TPP_enzyme_N"/>
    <property type="match status" value="1"/>
</dbReference>
<dbReference type="AlphaFoldDB" id="A0A9P0W0W1"/>
<dbReference type="FunFam" id="3.40.50.970:FF:000054">
    <property type="entry name" value="Putative 2-hydroxyphytanoyl-CoA lyase"/>
    <property type="match status" value="1"/>
</dbReference>
<comment type="cofactor">
    <cofactor evidence="1">
        <name>Mg(2+)</name>
        <dbReference type="ChEBI" id="CHEBI:18420"/>
    </cofactor>
</comment>
<evidence type="ECO:0000256" key="5">
    <source>
        <dbReference type="ARBA" id="ARBA00022723"/>
    </source>
</evidence>
<dbReference type="Pfam" id="PF02775">
    <property type="entry name" value="TPP_enzyme_C"/>
    <property type="match status" value="1"/>
</dbReference>
<dbReference type="CDD" id="cd07035">
    <property type="entry name" value="TPP_PYR_POX_like"/>
    <property type="match status" value="1"/>
</dbReference>
<evidence type="ECO:0000256" key="1">
    <source>
        <dbReference type="ARBA" id="ARBA00001946"/>
    </source>
</evidence>
<dbReference type="Proteomes" id="UP000837801">
    <property type="component" value="Unassembled WGS sequence"/>
</dbReference>
<sequence>MVAGSDVIAQTLVELEIDTVFGIVGIPVVQVADALIAKGIKFIAFRNEQAASYAASIYGFLTKKPGVLLVVGGPGVVHATAGILNANSNCWPLLVLAGSASFDENQKGGFQELDQVSYLAGQTKFAARPFDISQVPRLIEKAYRVSYFGKPGTTYIDLPANLIQTQNATDLSKSIEPPRDAPRSQADPAKIAIAAKILSSAKNPLVIIGKGAAYADASESISELVNKYKLPFLPTPMGKGVVPDSHELNFSSSRSLAISSADVIVLCGARLNWILHSGERFLDDAKIITIDNHAEEIGNNRSISTKYGLYGDLDLVVRQLSSELHALNYTPPPIYQELIVKRKINTQKAEAIDAKPTPAGALLSYHRVYKIIRDALIDSSVEEKGITYVSEGANTMDISRTSFPLNYPRKRLDAGTNATMGVGLPYAIAAKVANPNELVVALEGDSAIGFTGMELETIARNDLAMIIVVLNNSGIYHGSDPKLYEVGSNTPLPSTALSQNTRYDLVAQGLGINGALVHNEEELEKAIKDAISAYQLENKSTLINVKIDLGLNTTLSFGWQNNKKKSKL</sequence>
<dbReference type="GO" id="GO:0030976">
    <property type="term" value="F:thiamine pyrophosphate binding"/>
    <property type="evidence" value="ECO:0007669"/>
    <property type="project" value="InterPro"/>
</dbReference>
<feature type="domain" description="Thiamine pyrophosphate enzyme central" evidence="16">
    <location>
        <begin position="192"/>
        <end position="320"/>
    </location>
</feature>
<dbReference type="CDD" id="cd02004">
    <property type="entry name" value="TPP_BZL_OCoD_HPCL"/>
    <property type="match status" value="1"/>
</dbReference>
<organism evidence="19 20">
    <name type="scientific">[Candida] railenensis</name>
    <dbReference type="NCBI Taxonomy" id="45579"/>
    <lineage>
        <taxon>Eukaryota</taxon>
        <taxon>Fungi</taxon>
        <taxon>Dikarya</taxon>
        <taxon>Ascomycota</taxon>
        <taxon>Saccharomycotina</taxon>
        <taxon>Pichiomycetes</taxon>
        <taxon>Debaryomycetaceae</taxon>
        <taxon>Kurtzmaniella</taxon>
    </lineage>
</organism>
<dbReference type="EC" id="4.1.2.63" evidence="12"/>
<dbReference type="InterPro" id="IPR045025">
    <property type="entry name" value="HACL1-like"/>
</dbReference>
<dbReference type="InterPro" id="IPR012001">
    <property type="entry name" value="Thiamin_PyroP_enz_TPP-bd_dom"/>
</dbReference>
<evidence type="ECO:0000256" key="11">
    <source>
        <dbReference type="ARBA" id="ARBA00044454"/>
    </source>
</evidence>
<evidence type="ECO:0000256" key="8">
    <source>
        <dbReference type="ARBA" id="ARBA00023140"/>
    </source>
</evidence>
<comment type="function">
    <text evidence="13">Catalyzes a carbon-carbon cleavage reaction; cleaves a 2-hydroxy-3-methylacyl-CoA into formyl-CoA and a 2-methyl-branched fatty aldehyde.</text>
</comment>
<comment type="caution">
    <text evidence="19">The sequence shown here is derived from an EMBL/GenBank/DDBJ whole genome shotgun (WGS) entry which is preliminary data.</text>
</comment>
<dbReference type="Gene3D" id="3.40.50.1220">
    <property type="entry name" value="TPP-binding domain"/>
    <property type="match status" value="1"/>
</dbReference>
<evidence type="ECO:0000256" key="12">
    <source>
        <dbReference type="ARBA" id="ARBA00044518"/>
    </source>
</evidence>